<evidence type="ECO:0000256" key="1">
    <source>
        <dbReference type="ARBA" id="ARBA00007401"/>
    </source>
</evidence>
<dbReference type="InterPro" id="IPR051913">
    <property type="entry name" value="GH2_Domain-Containing"/>
</dbReference>
<feature type="domain" description="Glycoside hydrolase family 2 catalytic" evidence="7">
    <location>
        <begin position="412"/>
        <end position="512"/>
    </location>
</feature>
<dbReference type="PANTHER" id="PTHR42732">
    <property type="entry name" value="BETA-GALACTOSIDASE"/>
    <property type="match status" value="1"/>
</dbReference>
<feature type="domain" description="Glycoside hydrolase family 2" evidence="9">
    <location>
        <begin position="739"/>
        <end position="813"/>
    </location>
</feature>
<dbReference type="InterPro" id="IPR032311">
    <property type="entry name" value="DUF4982"/>
</dbReference>
<feature type="domain" description="Glycoside hydrolase family 2 immunoglobulin-like beta-sandwich" evidence="6">
    <location>
        <begin position="219"/>
        <end position="324"/>
    </location>
</feature>
<feature type="region of interest" description="Disordered" evidence="4">
    <location>
        <begin position="35"/>
        <end position="60"/>
    </location>
</feature>
<dbReference type="SUPFAM" id="SSF49303">
    <property type="entry name" value="beta-Galactosidase/glucuronidase domain"/>
    <property type="match status" value="1"/>
</dbReference>
<evidence type="ECO:0000259" key="7">
    <source>
        <dbReference type="Pfam" id="PF02836"/>
    </source>
</evidence>
<feature type="domain" description="Glycoside hydrolase family 2 catalytic" evidence="7">
    <location>
        <begin position="333"/>
        <end position="407"/>
    </location>
</feature>
<dbReference type="Proteomes" id="UP001189429">
    <property type="component" value="Unassembled WGS sequence"/>
</dbReference>
<dbReference type="SUPFAM" id="SSF49785">
    <property type="entry name" value="Galactose-binding domain-like"/>
    <property type="match status" value="1"/>
</dbReference>
<evidence type="ECO:0000256" key="3">
    <source>
        <dbReference type="ARBA" id="ARBA00023295"/>
    </source>
</evidence>
<dbReference type="Pfam" id="PF00703">
    <property type="entry name" value="Glyco_hydro_2"/>
    <property type="match status" value="1"/>
</dbReference>
<comment type="caution">
    <text evidence="10">The sequence shown here is derived from an EMBL/GenBank/DDBJ whole genome shotgun (WGS) entry which is preliminary data.</text>
</comment>
<evidence type="ECO:0000259" key="9">
    <source>
        <dbReference type="Pfam" id="PF18565"/>
    </source>
</evidence>
<dbReference type="PROSITE" id="PS00608">
    <property type="entry name" value="GLYCOSYL_HYDROL_F2_2"/>
    <property type="match status" value="1"/>
</dbReference>
<feature type="domain" description="DUF4982" evidence="8">
    <location>
        <begin position="647"/>
        <end position="708"/>
    </location>
</feature>
<evidence type="ECO:0000256" key="4">
    <source>
        <dbReference type="SAM" id="MobiDB-lite"/>
    </source>
</evidence>
<dbReference type="InterPro" id="IPR006103">
    <property type="entry name" value="Glyco_hydro_2_cat"/>
</dbReference>
<evidence type="ECO:0000259" key="8">
    <source>
        <dbReference type="Pfam" id="PF16355"/>
    </source>
</evidence>
<proteinExistence type="inferred from homology"/>
<dbReference type="InterPro" id="IPR013783">
    <property type="entry name" value="Ig-like_fold"/>
</dbReference>
<dbReference type="InterPro" id="IPR017853">
    <property type="entry name" value="GH"/>
</dbReference>
<evidence type="ECO:0000256" key="2">
    <source>
        <dbReference type="ARBA" id="ARBA00022801"/>
    </source>
</evidence>
<dbReference type="EMBL" id="CAUYUJ010021325">
    <property type="protein sequence ID" value="CAK0903979.1"/>
    <property type="molecule type" value="Genomic_DNA"/>
</dbReference>
<gene>
    <name evidence="10" type="ORF">PCOR1329_LOCUS80137</name>
</gene>
<dbReference type="Pfam" id="PF16355">
    <property type="entry name" value="DUF4982"/>
    <property type="match status" value="1"/>
</dbReference>
<name>A0ABN9XVA1_9DINO</name>
<dbReference type="Gene3D" id="2.60.40.10">
    <property type="entry name" value="Immunoglobulins"/>
    <property type="match status" value="3"/>
</dbReference>
<comment type="similarity">
    <text evidence="1">Belongs to the glycosyl hydrolase 2 family.</text>
</comment>
<evidence type="ECO:0000313" key="11">
    <source>
        <dbReference type="Proteomes" id="UP001189429"/>
    </source>
</evidence>
<dbReference type="Gene3D" id="3.20.20.80">
    <property type="entry name" value="Glycosidases"/>
    <property type="match status" value="1"/>
</dbReference>
<keyword evidence="3" id="KW-0326">Glycosidase</keyword>
<evidence type="ECO:0000259" key="6">
    <source>
        <dbReference type="Pfam" id="PF00703"/>
    </source>
</evidence>
<feature type="signal peptide" evidence="5">
    <location>
        <begin position="1"/>
        <end position="18"/>
    </location>
</feature>
<sequence>MRRPVLPVALLCLSHAAARQVVSFDFGWKHRAGLHAADPPDAEPPVAPDPGPSPAEAQATYSDADWQDVQLPHDGLIASAPSKAACPTGCSGKSYIPRHVLWYRKSFTLPAEWRGSAVWLDFEGSFRSTTVWVNGEAAAYHDCGYTPFRLRLDNITNVKFGGANVIAVFVDPDNGDLGGREQGSGWWYEGGGLYRHVKLVKASPVHVAQDGFFASSNLTASLDGGPSANMRAAAEVTNTGGAAAQVCVRFRLVAPDGSQAAMATSGLVDVPKGGSATAVASFSAGPVQLWTSSQPVVYAVHASVHLGQCSGSPVDSVEQPHGFRSLRYDVNDGFFLNDQHFKVRGFCDHNTFAVVGMAVPQRVNLFRAQASRAVGGNGRRTSHNPPETSMLDIYDRLGIVVMDENRLFANETRYVTNMGAMVKRDRNHPSVVIWSFCNEDGCEGEHEAGGPRFSEIANSLDGTRPTLANMFTFNDLLSNTVDVQGFSHQSRAKLEKCHDEMPHKPIFGSECCSCNTMRDEDEGCETTYENPQNGCTQKSFNARCAESNSSTNASDGVDWVVGTMVWTLFDYYGEPPEPGFEVSSTYGQFDLCGFPKAAAFWYRTQWLLTIPDGPDKTFPTHGAHEVFLVESWESPDSFNETRGNKTRSIHAYTSAPSVELFVNAKSQGARSVVPMAKGPGSYAEWLEVPWEAGSLVAKALDGEGAVVATAARRTLKGPATALLLTIDAPSHLTGTGGALLLDGQDAALLRASVVDAGGAVMRGASHNVSFRVVSGPGRVQGTHNGDPHCYEPNDAPWHSAYHGLVRAVVRVTSVAARPAAERELLSRIDTGGPMADPRAQPRVEPIVVEASSPGFRPVTVSIPVSLDAAESGVMAVASAAAGKSVDFFAHLRGEEPTASVQFV</sequence>
<protein>
    <recommendedName>
        <fullName evidence="12">Beta-galactosidase</fullName>
    </recommendedName>
</protein>
<organism evidence="10 11">
    <name type="scientific">Prorocentrum cordatum</name>
    <dbReference type="NCBI Taxonomy" id="2364126"/>
    <lineage>
        <taxon>Eukaryota</taxon>
        <taxon>Sar</taxon>
        <taxon>Alveolata</taxon>
        <taxon>Dinophyceae</taxon>
        <taxon>Prorocentrales</taxon>
        <taxon>Prorocentraceae</taxon>
        <taxon>Prorocentrum</taxon>
    </lineage>
</organism>
<keyword evidence="11" id="KW-1185">Reference proteome</keyword>
<dbReference type="Gene3D" id="2.60.120.260">
    <property type="entry name" value="Galactose-binding domain-like"/>
    <property type="match status" value="1"/>
</dbReference>
<evidence type="ECO:0000256" key="5">
    <source>
        <dbReference type="SAM" id="SignalP"/>
    </source>
</evidence>
<feature type="chain" id="PRO_5045863266" description="Beta-galactosidase" evidence="5">
    <location>
        <begin position="19"/>
        <end position="903"/>
    </location>
</feature>
<keyword evidence="2" id="KW-0378">Hydrolase</keyword>
<dbReference type="PANTHER" id="PTHR42732:SF1">
    <property type="entry name" value="BETA-MANNOSIDASE"/>
    <property type="match status" value="1"/>
</dbReference>
<dbReference type="InterPro" id="IPR023232">
    <property type="entry name" value="Glyco_hydro_2_AS"/>
</dbReference>
<reference evidence="10" key="1">
    <citation type="submission" date="2023-10" db="EMBL/GenBank/DDBJ databases">
        <authorList>
            <person name="Chen Y."/>
            <person name="Shah S."/>
            <person name="Dougan E. K."/>
            <person name="Thang M."/>
            <person name="Chan C."/>
        </authorList>
    </citation>
    <scope>NUCLEOTIDE SEQUENCE [LARGE SCALE GENOMIC DNA]</scope>
</reference>
<dbReference type="Pfam" id="PF02836">
    <property type="entry name" value="Glyco_hydro_2_C"/>
    <property type="match status" value="2"/>
</dbReference>
<accession>A0ABN9XVA1</accession>
<evidence type="ECO:0000313" key="10">
    <source>
        <dbReference type="EMBL" id="CAK0903979.1"/>
    </source>
</evidence>
<dbReference type="InterPro" id="IPR040605">
    <property type="entry name" value="Glyco_hydro2_dom5"/>
</dbReference>
<dbReference type="InterPro" id="IPR006102">
    <property type="entry name" value="Ig-like_GH2"/>
</dbReference>
<keyword evidence="5" id="KW-0732">Signal</keyword>
<dbReference type="Pfam" id="PF18565">
    <property type="entry name" value="Glyco_hydro2_C5"/>
    <property type="match status" value="1"/>
</dbReference>
<feature type="compositionally biased region" description="Pro residues" evidence="4">
    <location>
        <begin position="42"/>
        <end position="53"/>
    </location>
</feature>
<dbReference type="InterPro" id="IPR036156">
    <property type="entry name" value="Beta-gal/glucu_dom_sf"/>
</dbReference>
<dbReference type="InterPro" id="IPR008979">
    <property type="entry name" value="Galactose-bd-like_sf"/>
</dbReference>
<dbReference type="SUPFAM" id="SSF51445">
    <property type="entry name" value="(Trans)glycosidases"/>
    <property type="match status" value="1"/>
</dbReference>
<evidence type="ECO:0008006" key="12">
    <source>
        <dbReference type="Google" id="ProtNLM"/>
    </source>
</evidence>